<dbReference type="InterPro" id="IPR029053">
    <property type="entry name" value="Viral_coat"/>
</dbReference>
<dbReference type="Pfam" id="PF03115">
    <property type="entry name" value="Astro_capsid_N"/>
    <property type="match status" value="1"/>
</dbReference>
<comment type="subcellular location">
    <subcellularLocation>
        <location evidence="1">Virion</location>
    </subcellularLocation>
</comment>
<organism evidence="6">
    <name type="scientific">Hainan marbled pigmy frog astrovirus 2</name>
    <dbReference type="NCBI Taxonomy" id="2116328"/>
    <lineage>
        <taxon>Viruses</taxon>
        <taxon>Riboviria</taxon>
        <taxon>Orthornavirae</taxon>
        <taxon>Pisuviricota</taxon>
        <taxon>Stelpaviricetes</taxon>
        <taxon>Stellavirales</taxon>
        <taxon>Astroviridae</taxon>
    </lineage>
</organism>
<name>A0A2P1GND9_9VIRU</name>
<feature type="region of interest" description="Disordered" evidence="4">
    <location>
        <begin position="46"/>
        <end position="96"/>
    </location>
</feature>
<protein>
    <submittedName>
        <fullName evidence="6">Capsid protein</fullName>
    </submittedName>
</protein>
<dbReference type="InterPro" id="IPR004337">
    <property type="entry name" value="Astro_capsid_N"/>
</dbReference>
<evidence type="ECO:0000313" key="6">
    <source>
        <dbReference type="EMBL" id="AVM87512.1"/>
    </source>
</evidence>
<accession>A0A2P1GND9</accession>
<dbReference type="EMBL" id="MG599909">
    <property type="protein sequence ID" value="AVM87512.1"/>
    <property type="molecule type" value="Genomic_RNA"/>
</dbReference>
<keyword evidence="2" id="KW-0167">Capsid protein</keyword>
<dbReference type="GO" id="GO:0019028">
    <property type="term" value="C:viral capsid"/>
    <property type="evidence" value="ECO:0007669"/>
    <property type="project" value="UniProtKB-KW"/>
</dbReference>
<feature type="compositionally biased region" description="Low complexity" evidence="4">
    <location>
        <begin position="80"/>
        <end position="89"/>
    </location>
</feature>
<reference evidence="6" key="1">
    <citation type="journal article" date="2018" name="Nature">
        <title>The evolutionary history of vertebrate RNA viruses.</title>
        <authorList>
            <person name="Shi M."/>
            <person name="Lin X.D."/>
            <person name="Chen X."/>
            <person name="Tian J.H."/>
            <person name="Chen L.J."/>
            <person name="Li K."/>
            <person name="Wang W."/>
            <person name="Eden J.S."/>
            <person name="Shen J.J."/>
            <person name="Liu L."/>
            <person name="Holmes E.C."/>
            <person name="Zhang Y.Z."/>
        </authorList>
    </citation>
    <scope>NUCLEOTIDE SEQUENCE</scope>
    <source>
        <strain evidence="6">HJWCGF4863</strain>
    </source>
</reference>
<evidence type="ECO:0000256" key="3">
    <source>
        <dbReference type="ARBA" id="ARBA00022844"/>
    </source>
</evidence>
<proteinExistence type="predicted"/>
<dbReference type="Gene3D" id="2.60.120.20">
    <property type="match status" value="1"/>
</dbReference>
<sequence>MTFYVTILMMTPTTPCPILTSSTAFFGWMEVWTKIMLLSVERKLSTSPTKMAGAKKKGQRGPANPQAQGARPKRRRQRRNASAPQAPQQTQVRKEVTTLKQQVKNLKLKTDGPKQLDSYTLMVDLGYIKGCPGENPEKFLTVMLNPTQLKTPTSEGTATPLTIKASQFQQWTLRSATLVATAVVGSSAVAGSTYLLTVLQDAGQTGEVNVDTLYTRDHVQLTLGKSKIWKLNMRMLQGPLAGWFTMTADREQTVALGPRIEAWGYGKTTSTYQDKPWTGSLWRLQIKVTYGFTSYAPQPNLANLIHEQHPGNRVQIDTDADGQAVMSLEAPEYDANGTLLGYNPNGPLVGNSGSTPIGDIIWAISDVAIDAASAAFPGWGWLIKGAWWFVRKIAGKDLKKWLEDNPVLAQQNKVEVYYVYRSLDDARRDQVWCPPLGSPKTIRWNADVTWQQITAATVPLQAQVTTWPVALEQTMATVDIGKMRHDTGIEEPAMFVCSSVPPQYNGGLCQMTPIGSTTPYSWTKWLYMPIAVTGSIEQTLSPGCLIYRVLGTPYYENTWQPKVLCDGSALLAHLKQQMQTQVYDPGVTPVTMDFNTGTTCPAAGYMTNIPLVYTSNGVTSVVWHKAFIAAVTYFIWPFGDWRWQYTDYTLNAFIEAKIAWNQSSINEQFSGRGQQFTITAWPGTTMQSIRRTPKAFRPTLPTIQELEENLDSDESGVEQGAVGCDEIGPGDGTDFEEDIIQKHVRRAGGSLGYCFLCTRKVKHDLDMCVFNRETGLRTDLTVLPSFRNQVEEHPGRQEDWYSEILSMISNCNLVE</sequence>
<evidence type="ECO:0000256" key="2">
    <source>
        <dbReference type="ARBA" id="ARBA00022561"/>
    </source>
</evidence>
<keyword evidence="3" id="KW-0946">Virion</keyword>
<evidence type="ECO:0000256" key="4">
    <source>
        <dbReference type="SAM" id="MobiDB-lite"/>
    </source>
</evidence>
<feature type="domain" description="Astrovirus capsid protein inner core" evidence="5">
    <location>
        <begin position="76"/>
        <end position="295"/>
    </location>
</feature>
<evidence type="ECO:0000259" key="5">
    <source>
        <dbReference type="Pfam" id="PF03115"/>
    </source>
</evidence>
<evidence type="ECO:0000256" key="1">
    <source>
        <dbReference type="ARBA" id="ARBA00004328"/>
    </source>
</evidence>